<dbReference type="InterPro" id="IPR008927">
    <property type="entry name" value="6-PGluconate_DH-like_C_sf"/>
</dbReference>
<evidence type="ECO:0000256" key="9">
    <source>
        <dbReference type="ARBA" id="ARBA00023141"/>
    </source>
</evidence>
<gene>
    <name evidence="13" type="ORF">Q75_08595</name>
</gene>
<dbReference type="GO" id="GO:0004665">
    <property type="term" value="F:prephenate dehydrogenase (NADP+) activity"/>
    <property type="evidence" value="ECO:0007669"/>
    <property type="project" value="InterPro"/>
</dbReference>
<evidence type="ECO:0000313" key="14">
    <source>
        <dbReference type="Proteomes" id="UP000074108"/>
    </source>
</evidence>
<feature type="domain" description="Prephenate/arogenate dehydrogenase" evidence="11">
    <location>
        <begin position="3"/>
        <end position="290"/>
    </location>
</feature>
<dbReference type="PANTHER" id="PTHR21363">
    <property type="entry name" value="PREPHENATE DEHYDROGENASE"/>
    <property type="match status" value="1"/>
</dbReference>
<dbReference type="EMBL" id="LDYG01000028">
    <property type="protein sequence ID" value="KUP06569.1"/>
    <property type="molecule type" value="Genomic_DNA"/>
</dbReference>
<comment type="caution">
    <text evidence="13">The sequence shown here is derived from an EMBL/GenBank/DDBJ whole genome shotgun (WGS) entry which is preliminary data.</text>
</comment>
<reference evidence="13 14" key="1">
    <citation type="journal article" date="2016" name="Front. Microbiol.">
        <title>Microevolution Analysis of Bacillus coahuilensis Unveils Differences in Phosphorus Acquisition Strategies and Their Regulation.</title>
        <authorList>
            <person name="Gomez-Lunar Z."/>
            <person name="Hernandez-Gonzalez I."/>
            <person name="Rodriguez-Torres M.D."/>
            <person name="Souza V."/>
            <person name="Olmedo-Alvarez G."/>
        </authorList>
    </citation>
    <scope>NUCLEOTIDE SEQUENCE [LARGE SCALE GENOMIC DNA]</scope>
    <source>
        <strain evidence="14">p1.1.43</strain>
    </source>
</reference>
<dbReference type="PROSITE" id="PS51176">
    <property type="entry name" value="PDH_ADH"/>
    <property type="match status" value="1"/>
</dbReference>
<dbReference type="SUPFAM" id="SSF48179">
    <property type="entry name" value="6-phosphogluconate dehydrogenase C-terminal domain-like"/>
    <property type="match status" value="1"/>
</dbReference>
<dbReference type="EC" id="1.3.1.12" evidence="3"/>
<dbReference type="InterPro" id="IPR046826">
    <property type="entry name" value="PDH_N"/>
</dbReference>
<dbReference type="PROSITE" id="PS51671">
    <property type="entry name" value="ACT"/>
    <property type="match status" value="1"/>
</dbReference>
<evidence type="ECO:0000259" key="12">
    <source>
        <dbReference type="PROSITE" id="PS51671"/>
    </source>
</evidence>
<dbReference type="InterPro" id="IPR050812">
    <property type="entry name" value="Preph/Arog_dehydrog"/>
</dbReference>
<dbReference type="PATRIC" id="fig|1150625.3.peg.1820"/>
<keyword evidence="6" id="KW-0028">Amino-acid biosynthesis</keyword>
<name>A0A147K8N8_9BACI</name>
<feature type="domain" description="ACT" evidence="12">
    <location>
        <begin position="295"/>
        <end position="365"/>
    </location>
</feature>
<sequence>MEGTVLIIGLGLIGGSLAKAIKKEHPSSRIIGFDVDQKNMILAESTGIIDSRSDNLQISAELADLIVISVPVVATKKVIQELSSFSLKPNVIITDTGSTKEKIMESARVFFETTVEFIGGHPMAGSHKSGVLASNELIFENAYYLLIAEQTSEKTKILLEWLKGTRSKFLFVTAKEHDEVTSVISHTPHIVAALLVHQAKDASSLYAHIEHLAAGGFKDTTRIASSNPTMWRDILLENSEIIIQHLTTWEQSLNKVKKMLFHSDAEGLYSFFDDAREYRDSIPQREKGAIPAFYDLYITVPDYPGVISEVTGYLAEEKISITNIRIIETREDVFGVLVVSFQNDKDRLQASRCINEQTNYDTYIA</sequence>
<dbReference type="InterPro" id="IPR036291">
    <property type="entry name" value="NAD(P)-bd_dom_sf"/>
</dbReference>
<comment type="pathway">
    <text evidence="1">Amino-acid biosynthesis; L-tyrosine biosynthesis; (4-hydroxyphenyl)pyruvate from prephenate (NAD(+) route): step 1/1.</text>
</comment>
<dbReference type="Pfam" id="PF02153">
    <property type="entry name" value="PDH_N"/>
    <property type="match status" value="1"/>
</dbReference>
<dbReference type="GO" id="GO:0070403">
    <property type="term" value="F:NAD+ binding"/>
    <property type="evidence" value="ECO:0007669"/>
    <property type="project" value="InterPro"/>
</dbReference>
<keyword evidence="14" id="KW-1185">Reference proteome</keyword>
<dbReference type="Pfam" id="PF20463">
    <property type="entry name" value="PDH_C"/>
    <property type="match status" value="1"/>
</dbReference>
<dbReference type="InterPro" id="IPR046825">
    <property type="entry name" value="PDH_C"/>
</dbReference>
<dbReference type="Pfam" id="PF01842">
    <property type="entry name" value="ACT"/>
    <property type="match status" value="1"/>
</dbReference>
<keyword evidence="7" id="KW-0560">Oxidoreductase</keyword>
<accession>A0A147K8N8</accession>
<keyword evidence="9" id="KW-0057">Aromatic amino acid biosynthesis</keyword>
<evidence type="ECO:0000256" key="2">
    <source>
        <dbReference type="ARBA" id="ARBA00007964"/>
    </source>
</evidence>
<dbReference type="Gene3D" id="3.30.70.260">
    <property type="match status" value="1"/>
</dbReference>
<comment type="catalytic activity">
    <reaction evidence="10">
        <text>prephenate + NAD(+) = 3-(4-hydroxyphenyl)pyruvate + CO2 + NADH</text>
        <dbReference type="Rhea" id="RHEA:13869"/>
        <dbReference type="ChEBI" id="CHEBI:16526"/>
        <dbReference type="ChEBI" id="CHEBI:29934"/>
        <dbReference type="ChEBI" id="CHEBI:36242"/>
        <dbReference type="ChEBI" id="CHEBI:57540"/>
        <dbReference type="ChEBI" id="CHEBI:57945"/>
        <dbReference type="EC" id="1.3.1.12"/>
    </reaction>
</comment>
<dbReference type="RefSeq" id="WP_059351094.1">
    <property type="nucleotide sequence ID" value="NZ_LDYG01000028.1"/>
</dbReference>
<keyword evidence="8" id="KW-0520">NAD</keyword>
<organism evidence="13 14">
    <name type="scientific">Bacillus coahuilensis p1.1.43</name>
    <dbReference type="NCBI Taxonomy" id="1150625"/>
    <lineage>
        <taxon>Bacteria</taxon>
        <taxon>Bacillati</taxon>
        <taxon>Bacillota</taxon>
        <taxon>Bacilli</taxon>
        <taxon>Bacillales</taxon>
        <taxon>Bacillaceae</taxon>
        <taxon>Bacillus</taxon>
    </lineage>
</organism>
<dbReference type="FunFam" id="3.40.50.720:FF:000208">
    <property type="entry name" value="Prephenate dehydrogenase"/>
    <property type="match status" value="1"/>
</dbReference>
<evidence type="ECO:0000256" key="3">
    <source>
        <dbReference type="ARBA" id="ARBA00012068"/>
    </source>
</evidence>
<dbReference type="NCBIfam" id="NF005107">
    <property type="entry name" value="PRK06545.1-5"/>
    <property type="match status" value="1"/>
</dbReference>
<dbReference type="AlphaFoldDB" id="A0A147K8N8"/>
<evidence type="ECO:0000313" key="13">
    <source>
        <dbReference type="EMBL" id="KUP06569.1"/>
    </source>
</evidence>
<dbReference type="SUPFAM" id="SSF51735">
    <property type="entry name" value="NAD(P)-binding Rossmann-fold domains"/>
    <property type="match status" value="1"/>
</dbReference>
<dbReference type="CDD" id="cd04909">
    <property type="entry name" value="ACT_PDH-BS"/>
    <property type="match status" value="1"/>
</dbReference>
<dbReference type="Proteomes" id="UP000074108">
    <property type="component" value="Unassembled WGS sequence"/>
</dbReference>
<dbReference type="OrthoDB" id="9802008at2"/>
<dbReference type="Gene3D" id="1.10.3660.10">
    <property type="entry name" value="6-phosphogluconate dehydrogenase C-terminal like domain"/>
    <property type="match status" value="1"/>
</dbReference>
<dbReference type="InterPro" id="IPR003099">
    <property type="entry name" value="Prephen_DH"/>
</dbReference>
<protein>
    <recommendedName>
        <fullName evidence="4">Prephenate dehydrogenase</fullName>
        <ecNumber evidence="3">1.3.1.12</ecNumber>
    </recommendedName>
</protein>
<dbReference type="STRING" id="1150625.Q75_08595"/>
<evidence type="ECO:0000256" key="4">
    <source>
        <dbReference type="ARBA" id="ARBA00016891"/>
    </source>
</evidence>
<dbReference type="SUPFAM" id="SSF55021">
    <property type="entry name" value="ACT-like"/>
    <property type="match status" value="1"/>
</dbReference>
<evidence type="ECO:0000256" key="6">
    <source>
        <dbReference type="ARBA" id="ARBA00022605"/>
    </source>
</evidence>
<dbReference type="InterPro" id="IPR002912">
    <property type="entry name" value="ACT_dom"/>
</dbReference>
<evidence type="ECO:0000256" key="7">
    <source>
        <dbReference type="ARBA" id="ARBA00023002"/>
    </source>
</evidence>
<proteinExistence type="inferred from homology"/>
<dbReference type="Gene3D" id="3.40.50.720">
    <property type="entry name" value="NAD(P)-binding Rossmann-like Domain"/>
    <property type="match status" value="1"/>
</dbReference>
<dbReference type="PANTHER" id="PTHR21363:SF0">
    <property type="entry name" value="PREPHENATE DEHYDROGENASE [NADP(+)]"/>
    <property type="match status" value="1"/>
</dbReference>
<dbReference type="FunFam" id="1.10.3660.10:FF:000003">
    <property type="entry name" value="Prephenate dehydrogenase"/>
    <property type="match status" value="1"/>
</dbReference>
<evidence type="ECO:0000256" key="8">
    <source>
        <dbReference type="ARBA" id="ARBA00023027"/>
    </source>
</evidence>
<evidence type="ECO:0000256" key="5">
    <source>
        <dbReference type="ARBA" id="ARBA00022498"/>
    </source>
</evidence>
<evidence type="ECO:0000256" key="1">
    <source>
        <dbReference type="ARBA" id="ARBA00005067"/>
    </source>
</evidence>
<dbReference type="InterPro" id="IPR045865">
    <property type="entry name" value="ACT-like_dom_sf"/>
</dbReference>
<keyword evidence="5" id="KW-0827">Tyrosine biosynthesis</keyword>
<dbReference type="GO" id="GO:0008977">
    <property type="term" value="F:prephenate dehydrogenase (NAD+) activity"/>
    <property type="evidence" value="ECO:0007669"/>
    <property type="project" value="UniProtKB-EC"/>
</dbReference>
<evidence type="ECO:0000259" key="11">
    <source>
        <dbReference type="PROSITE" id="PS51176"/>
    </source>
</evidence>
<comment type="similarity">
    <text evidence="2">Belongs to the prephenate/arogenate dehydrogenase family.</text>
</comment>
<evidence type="ECO:0000256" key="10">
    <source>
        <dbReference type="ARBA" id="ARBA00049260"/>
    </source>
</evidence>
<dbReference type="UniPathway" id="UPA00122">
    <property type="reaction ID" value="UER00961"/>
</dbReference>
<dbReference type="GO" id="GO:0006571">
    <property type="term" value="P:tyrosine biosynthetic process"/>
    <property type="evidence" value="ECO:0007669"/>
    <property type="project" value="UniProtKB-UniPathway"/>
</dbReference>